<gene>
    <name evidence="1" type="ORF">V6R90_07120</name>
</gene>
<evidence type="ECO:0000313" key="2">
    <source>
        <dbReference type="Proteomes" id="UP001482520"/>
    </source>
</evidence>
<reference evidence="1 2" key="1">
    <citation type="submission" date="2024-02" db="EMBL/GenBank/DDBJ databases">
        <title>Full genome sequence of Nocardioides kribbensis.</title>
        <authorList>
            <person name="Poletto B.L."/>
            <person name="Silva G."/>
            <person name="Galante D."/>
            <person name="Campos K.R."/>
            <person name="Santos M.B.N."/>
            <person name="Sacchi C.T."/>
        </authorList>
    </citation>
    <scope>NUCLEOTIDE SEQUENCE [LARGE SCALE GENOMIC DNA]</scope>
    <source>
        <strain evidence="1 2">O4R</strain>
    </source>
</reference>
<protein>
    <recommendedName>
        <fullName evidence="3">HypC/HybG/HupF family hydrogenase formation chaperone</fullName>
    </recommendedName>
</protein>
<evidence type="ECO:0008006" key="3">
    <source>
        <dbReference type="Google" id="ProtNLM"/>
    </source>
</evidence>
<accession>A0ABV1NX10</accession>
<evidence type="ECO:0000313" key="1">
    <source>
        <dbReference type="EMBL" id="MEQ7847045.1"/>
    </source>
</evidence>
<name>A0ABV1NX10_9ACTN</name>
<dbReference type="RefSeq" id="WP_193663927.1">
    <property type="nucleotide sequence ID" value="NZ_BAAAMM010000003.1"/>
</dbReference>
<comment type="caution">
    <text evidence="1">The sequence shown here is derived from an EMBL/GenBank/DDBJ whole genome shotgun (WGS) entry which is preliminary data.</text>
</comment>
<dbReference type="Proteomes" id="UP001482520">
    <property type="component" value="Unassembled WGS sequence"/>
</dbReference>
<keyword evidence="2" id="KW-1185">Reference proteome</keyword>
<organism evidence="1 2">
    <name type="scientific">Nocardioides kribbensis</name>
    <dbReference type="NCBI Taxonomy" id="305517"/>
    <lineage>
        <taxon>Bacteria</taxon>
        <taxon>Bacillati</taxon>
        <taxon>Actinomycetota</taxon>
        <taxon>Actinomycetes</taxon>
        <taxon>Propionibacteriales</taxon>
        <taxon>Nocardioidaceae</taxon>
        <taxon>Nocardioides</taxon>
    </lineage>
</organism>
<sequence length="127" mass="13870">MSMARGVLEMELVEVPATALELGVLEGDIVVSHVGTRLTRGLEIDEEVVVLTADGEFLSARVVDLEFDLADTRYVLRRGVRMPPELAWERLEQGDGLAPRGPAAGSGESVQSLLDLLGDLRDRDQRD</sequence>
<proteinExistence type="predicted"/>
<dbReference type="EMBL" id="JBEGDP010000005">
    <property type="protein sequence ID" value="MEQ7847045.1"/>
    <property type="molecule type" value="Genomic_DNA"/>
</dbReference>